<dbReference type="Gene3D" id="1.10.30.50">
    <property type="match status" value="1"/>
</dbReference>
<evidence type="ECO:0000313" key="4">
    <source>
        <dbReference type="Proteomes" id="UP001230289"/>
    </source>
</evidence>
<dbReference type="EMBL" id="JAVFCB010000017">
    <property type="protein sequence ID" value="MDQ4215864.1"/>
    <property type="molecule type" value="Genomic_DNA"/>
</dbReference>
<dbReference type="InterPro" id="IPR003870">
    <property type="entry name" value="DUF222"/>
</dbReference>
<comment type="caution">
    <text evidence="3">The sequence shown here is derived from an EMBL/GenBank/DDBJ whole genome shotgun (WGS) entry which is preliminary data.</text>
</comment>
<keyword evidence="4" id="KW-1185">Reference proteome</keyword>
<evidence type="ECO:0000256" key="1">
    <source>
        <dbReference type="SAM" id="Coils"/>
    </source>
</evidence>
<dbReference type="RefSeq" id="WP_308490814.1">
    <property type="nucleotide sequence ID" value="NZ_JAVFCB010000017.1"/>
</dbReference>
<organism evidence="3 4">
    <name type="scientific">Microbacterium capsulatum</name>
    <dbReference type="NCBI Taxonomy" id="3041921"/>
    <lineage>
        <taxon>Bacteria</taxon>
        <taxon>Bacillati</taxon>
        <taxon>Actinomycetota</taxon>
        <taxon>Actinomycetes</taxon>
        <taxon>Micrococcales</taxon>
        <taxon>Microbacteriaceae</taxon>
        <taxon>Microbacterium</taxon>
    </lineage>
</organism>
<feature type="coiled-coil region" evidence="1">
    <location>
        <begin position="12"/>
        <end position="39"/>
    </location>
</feature>
<name>A0ABU0XL62_9MICO</name>
<evidence type="ECO:0000259" key="2">
    <source>
        <dbReference type="SMART" id="SM00507"/>
    </source>
</evidence>
<evidence type="ECO:0000313" key="3">
    <source>
        <dbReference type="EMBL" id="MDQ4215864.1"/>
    </source>
</evidence>
<dbReference type="Proteomes" id="UP001230289">
    <property type="component" value="Unassembled WGS sequence"/>
</dbReference>
<dbReference type="Pfam" id="PF02720">
    <property type="entry name" value="DUF222"/>
    <property type="match status" value="1"/>
</dbReference>
<protein>
    <submittedName>
        <fullName evidence="3">DUF222 domain-containing protein</fullName>
    </submittedName>
</protein>
<dbReference type="SMART" id="SM00507">
    <property type="entry name" value="HNHc"/>
    <property type="match status" value="1"/>
</dbReference>
<sequence length="428" mass="46481">MSIPLDRYLRRGAEIMEECAALDREIARLEARKAARLAERVELLLGVVRPGETGFDQAERSMICEVSAGLRVTQFAAAKALANAHTLHDRLPAARAAFEVGEISSSHVDVIVAAARDIPVADVSAIAAFEAQVVPYAAAETRARTKAFAECVVAAVAPAPVAERHRRAQDERTVSVTDEGAGMSALHLTGPSVLVHAAFDLATQEGRAILTAAKQAGPDESGASDERRLDQVRFDRIMLRLLTGRVDGDADVVAAIRPIVQVTISASALLGFDERMAELDGHGPLDPATARLFAASASSWERLFLDERGMVTRTSSYQPTESMRRFLRARDRTCRFPGCRQPARRCQIDHNHDHARGGPTEIGNLACFCERHHAIKHPDLDPRWRWTARQGPGGVITWISPAGVEYTDTPPPRVMFVDSRPGSGRAAA</sequence>
<gene>
    <name evidence="3" type="ORF">RBR11_18260</name>
</gene>
<dbReference type="InterPro" id="IPR003615">
    <property type="entry name" value="HNH_nuc"/>
</dbReference>
<feature type="domain" description="HNH nuclease" evidence="2">
    <location>
        <begin position="322"/>
        <end position="374"/>
    </location>
</feature>
<accession>A0ABU0XL62</accession>
<dbReference type="CDD" id="cd00085">
    <property type="entry name" value="HNHc"/>
    <property type="match status" value="1"/>
</dbReference>
<reference evidence="3 4" key="1">
    <citation type="submission" date="2023-08" db="EMBL/GenBank/DDBJ databases">
        <title>Microbacterium sp. nov., isolated from a waste landfill.</title>
        <authorList>
            <person name="Wen W."/>
        </authorList>
    </citation>
    <scope>NUCLEOTIDE SEQUENCE [LARGE SCALE GENOMIC DNA]</scope>
    <source>
        <strain evidence="3 4">ASV81</strain>
    </source>
</reference>
<keyword evidence="1" id="KW-0175">Coiled coil</keyword>
<proteinExistence type="predicted"/>